<gene>
    <name evidence="1" type="ORF">AAT19DRAFT_14157</name>
</gene>
<sequence>MDPALLADGISFDTGLNFSSAVRHSSSLPHLYVDGLNAILDQAGLQIRRGDVVEIQGLASSGKTSLLLHLAATALLPRKAHVRIDRHVLEVVVGGKEEAVVWMDCTSRFDVDRLASLLRHHLDTSIQRYRAPRGIGAPRDEELDGLVDECLTRLHVFYPSSTLQLAATIQGLPEWAKHHVAEEVGSVLIDGMSEFAWADQYAHEQRSASFAPGAPRPVDSSASSQAPLRLLLAAIAHLRRTLAPLIFVTQWVFRPHATLPQRSSDGLPFYQHHYAPPHWPSISTVPPVIDVGSDPLDSPSLLDGMWPTFPLKLHITTHPPQKAVFRKGVNLDTVMQEQKKRLKERDKLFKRARGLGTAAGGMGTEGIQCVVRKQGGVEIGSWEMSVYEKEIVA</sequence>
<evidence type="ECO:0000313" key="2">
    <source>
        <dbReference type="Proteomes" id="UP000239560"/>
    </source>
</evidence>
<dbReference type="AlphaFoldDB" id="A0A2T0AAU5"/>
<dbReference type="GO" id="GO:0000724">
    <property type="term" value="P:double-strand break repair via homologous recombination"/>
    <property type="evidence" value="ECO:0007669"/>
    <property type="project" value="InterPro"/>
</dbReference>
<dbReference type="SUPFAM" id="SSF52540">
    <property type="entry name" value="P-loop containing nucleoside triphosphate hydrolases"/>
    <property type="match status" value="1"/>
</dbReference>
<dbReference type="GO" id="GO:0000400">
    <property type="term" value="F:four-way junction DNA binding"/>
    <property type="evidence" value="ECO:0007669"/>
    <property type="project" value="TreeGrafter"/>
</dbReference>
<comment type="caution">
    <text evidence="1">The sequence shown here is derived from an EMBL/GenBank/DDBJ whole genome shotgun (WGS) entry which is preliminary data.</text>
</comment>
<dbReference type="Gene3D" id="3.40.50.300">
    <property type="entry name" value="P-loop containing nucleotide triphosphate hydrolases"/>
    <property type="match status" value="1"/>
</dbReference>
<dbReference type="InterPro" id="IPR030547">
    <property type="entry name" value="XRCC2"/>
</dbReference>
<dbReference type="GO" id="GO:0005657">
    <property type="term" value="C:replication fork"/>
    <property type="evidence" value="ECO:0007669"/>
    <property type="project" value="InterPro"/>
</dbReference>
<evidence type="ECO:0008006" key="3">
    <source>
        <dbReference type="Google" id="ProtNLM"/>
    </source>
</evidence>
<organism evidence="1 2">
    <name type="scientific">Rhodotorula toruloides</name>
    <name type="common">Yeast</name>
    <name type="synonym">Rhodosporidium toruloides</name>
    <dbReference type="NCBI Taxonomy" id="5286"/>
    <lineage>
        <taxon>Eukaryota</taxon>
        <taxon>Fungi</taxon>
        <taxon>Dikarya</taxon>
        <taxon>Basidiomycota</taxon>
        <taxon>Pucciniomycotina</taxon>
        <taxon>Microbotryomycetes</taxon>
        <taxon>Sporidiobolales</taxon>
        <taxon>Sporidiobolaceae</taxon>
        <taxon>Rhodotorula</taxon>
    </lineage>
</organism>
<dbReference type="GO" id="GO:0005815">
    <property type="term" value="C:microtubule organizing center"/>
    <property type="evidence" value="ECO:0007669"/>
    <property type="project" value="TreeGrafter"/>
</dbReference>
<accession>A0A2T0AAU5</accession>
<dbReference type="GO" id="GO:0033063">
    <property type="term" value="C:Rad51B-Rad51C-Rad51D-XRCC2 complex"/>
    <property type="evidence" value="ECO:0007669"/>
    <property type="project" value="InterPro"/>
</dbReference>
<name>A0A2T0AAU5_RHOTO</name>
<dbReference type="PANTHER" id="PTHR46644:SF2">
    <property type="entry name" value="DNA REPAIR PROTEIN XRCC2"/>
    <property type="match status" value="1"/>
</dbReference>
<evidence type="ECO:0000313" key="1">
    <source>
        <dbReference type="EMBL" id="PRQ75135.1"/>
    </source>
</evidence>
<dbReference type="EMBL" id="LCTV02000005">
    <property type="protein sequence ID" value="PRQ75135.1"/>
    <property type="molecule type" value="Genomic_DNA"/>
</dbReference>
<proteinExistence type="predicted"/>
<reference evidence="1 2" key="1">
    <citation type="journal article" date="2018" name="Elife">
        <title>Functional genomics of lipid metabolism in the oleaginous yeast Rhodosporidium toruloides.</title>
        <authorList>
            <person name="Coradetti S.T."/>
            <person name="Pinel D."/>
            <person name="Geiselman G."/>
            <person name="Ito M."/>
            <person name="Mondo S."/>
            <person name="Reilly M.C."/>
            <person name="Cheng Y.F."/>
            <person name="Bauer S."/>
            <person name="Grigoriev I."/>
            <person name="Gladden J.M."/>
            <person name="Simmons B.A."/>
            <person name="Brem R."/>
            <person name="Arkin A.P."/>
            <person name="Skerker J.M."/>
        </authorList>
    </citation>
    <scope>NUCLEOTIDE SEQUENCE [LARGE SCALE GENOMIC DNA]</scope>
    <source>
        <strain evidence="1 2">NBRC 0880</strain>
    </source>
</reference>
<dbReference type="GO" id="GO:0042148">
    <property type="term" value="P:DNA strand invasion"/>
    <property type="evidence" value="ECO:0007669"/>
    <property type="project" value="TreeGrafter"/>
</dbReference>
<dbReference type="Proteomes" id="UP000239560">
    <property type="component" value="Unassembled WGS sequence"/>
</dbReference>
<protein>
    <recommendedName>
        <fullName evidence="3">Rad51 family DNA repair protein</fullName>
    </recommendedName>
</protein>
<dbReference type="OrthoDB" id="420422at2759"/>
<dbReference type="PANTHER" id="PTHR46644">
    <property type="entry name" value="DNA REPAIR PROTEIN XRCC2"/>
    <property type="match status" value="1"/>
</dbReference>
<dbReference type="InterPro" id="IPR027417">
    <property type="entry name" value="P-loop_NTPase"/>
</dbReference>